<comment type="caution">
    <text evidence="2">The sequence shown here is derived from an EMBL/GenBank/DDBJ whole genome shotgun (WGS) entry which is preliminary data.</text>
</comment>
<sequence>MLEKLCEKRVEEFKRYQVREYNIRWRLRLRQLENFRKFRLLTPSRLFPGLTCSTRRSASPLLHVQPPSSPPLSPTPPLLPSLSARRAIRSRSASPCHLPLSRNRRWPGSLMHRWQRPLKHHCLVNADGLLTASGAPFQLSKRELETIIAWEKEECERLKKVMTFRMSVEEEARNQTMKPFYELLSVLNDRSGEVSQDISFLNNTKSNPLAFGKATFKSNASSTLEHLQQLMAVSSGGYRSSIIYLPRFHTLNSSKTALHRNRRISEGFLYPLEHPRATPPSNRGHIDEFSRPLSERTLGSLGRQLKRLESRAIEKFYRCLEQRSTLLGGRDAILPRAMIRAAEWRQEMLGLELWTSRLSTNCDFSYFELCPLVCQQKRKEEIEDLEKRKEGNTEEKDANSESELDYCN</sequence>
<proteinExistence type="predicted"/>
<dbReference type="Proteomes" id="UP001651158">
    <property type="component" value="Unassembled WGS sequence"/>
</dbReference>
<gene>
    <name evidence="2" type="ORF">TcWFU_008831</name>
</gene>
<protein>
    <submittedName>
        <fullName evidence="2">Uncharacterized protein</fullName>
    </submittedName>
</protein>
<accession>A0ABR4QIJ1</accession>
<feature type="compositionally biased region" description="Basic and acidic residues" evidence="1">
    <location>
        <begin position="384"/>
        <end position="399"/>
    </location>
</feature>
<feature type="region of interest" description="Disordered" evidence="1">
    <location>
        <begin position="384"/>
        <end position="408"/>
    </location>
</feature>
<evidence type="ECO:0000256" key="1">
    <source>
        <dbReference type="SAM" id="MobiDB-lite"/>
    </source>
</evidence>
<feature type="region of interest" description="Disordered" evidence="1">
    <location>
        <begin position="61"/>
        <end position="80"/>
    </location>
</feature>
<reference evidence="2 3" key="1">
    <citation type="journal article" date="2022" name="Front. Cell. Infect. Microbiol.">
        <title>The Genomes of Two Strains of Taenia crassiceps the Animal Model for the Study of Human Cysticercosis.</title>
        <authorList>
            <person name="Bobes R.J."/>
            <person name="Estrada K."/>
            <person name="Rios-Valencia D.G."/>
            <person name="Calderon-Gallegos A."/>
            <person name="de la Torre P."/>
            <person name="Carrero J.C."/>
            <person name="Sanchez-Flores A."/>
            <person name="Laclette J.P."/>
        </authorList>
    </citation>
    <scope>NUCLEOTIDE SEQUENCE [LARGE SCALE GENOMIC DNA]</scope>
    <source>
        <strain evidence="2">WFUcys</strain>
    </source>
</reference>
<organism evidence="2 3">
    <name type="scientific">Taenia crassiceps</name>
    <dbReference type="NCBI Taxonomy" id="6207"/>
    <lineage>
        <taxon>Eukaryota</taxon>
        <taxon>Metazoa</taxon>
        <taxon>Spiralia</taxon>
        <taxon>Lophotrochozoa</taxon>
        <taxon>Platyhelminthes</taxon>
        <taxon>Cestoda</taxon>
        <taxon>Eucestoda</taxon>
        <taxon>Cyclophyllidea</taxon>
        <taxon>Taeniidae</taxon>
        <taxon>Taenia</taxon>
    </lineage>
</organism>
<evidence type="ECO:0000313" key="3">
    <source>
        <dbReference type="Proteomes" id="UP001651158"/>
    </source>
</evidence>
<name>A0ABR4QIJ1_9CEST</name>
<keyword evidence="3" id="KW-1185">Reference proteome</keyword>
<feature type="compositionally biased region" description="Pro residues" evidence="1">
    <location>
        <begin position="67"/>
        <end position="79"/>
    </location>
</feature>
<evidence type="ECO:0000313" key="2">
    <source>
        <dbReference type="EMBL" id="KAL5109377.1"/>
    </source>
</evidence>
<dbReference type="EMBL" id="JAKROA010000003">
    <property type="protein sequence ID" value="KAL5109377.1"/>
    <property type="molecule type" value="Genomic_DNA"/>
</dbReference>